<dbReference type="KEGG" id="eus:EUTSA_v100280581m"/>
<accession>V4LSV7</accession>
<dbReference type="OrthoDB" id="289038at2759"/>
<protein>
    <submittedName>
        <fullName evidence="2">Uncharacterized protein</fullName>
    </submittedName>
</protein>
<dbReference type="Gramene" id="ESQ46909">
    <property type="protein sequence ID" value="ESQ46909"/>
    <property type="gene ID" value="EUTSA_v100280581mg"/>
</dbReference>
<dbReference type="OMA" id="EVNIHEF"/>
<feature type="coiled-coil region" evidence="1">
    <location>
        <begin position="38"/>
        <end position="89"/>
    </location>
</feature>
<evidence type="ECO:0000256" key="1">
    <source>
        <dbReference type="SAM" id="Coils"/>
    </source>
</evidence>
<dbReference type="AlphaFoldDB" id="V4LSV7"/>
<evidence type="ECO:0000313" key="3">
    <source>
        <dbReference type="Proteomes" id="UP000030689"/>
    </source>
</evidence>
<feature type="non-terminal residue" evidence="2">
    <location>
        <position position="1"/>
    </location>
</feature>
<dbReference type="PANTHER" id="PTHR46236">
    <property type="entry name" value="TRAF-LIKE SUPERFAMILY PROTEIN"/>
    <property type="match status" value="1"/>
</dbReference>
<dbReference type="EMBL" id="KI517416">
    <property type="protein sequence ID" value="ESQ46909.1"/>
    <property type="molecule type" value="Genomic_DNA"/>
</dbReference>
<reference evidence="2 3" key="1">
    <citation type="journal article" date="2013" name="Front. Plant Sci.">
        <title>The Reference Genome of the Halophytic Plant Eutrema salsugineum.</title>
        <authorList>
            <person name="Yang R."/>
            <person name="Jarvis D.E."/>
            <person name="Chen H."/>
            <person name="Beilstein M.A."/>
            <person name="Grimwood J."/>
            <person name="Jenkins J."/>
            <person name="Shu S."/>
            <person name="Prochnik S."/>
            <person name="Xin M."/>
            <person name="Ma C."/>
            <person name="Schmutz J."/>
            <person name="Wing R.A."/>
            <person name="Mitchell-Olds T."/>
            <person name="Schumaker K.S."/>
            <person name="Wang X."/>
        </authorList>
    </citation>
    <scope>NUCLEOTIDE SEQUENCE [LARGE SCALE GENOMIC DNA]</scope>
</reference>
<evidence type="ECO:0000313" key="2">
    <source>
        <dbReference type="EMBL" id="ESQ46909.1"/>
    </source>
</evidence>
<keyword evidence="1" id="KW-0175">Coiled coil</keyword>
<sequence>SASEVNIHEFPPPQELTDDDLDEASVAVSYVAKGGLKVDWLEEKLEEVKERKKKVNNGKARLQKMEEELQKLTQKCLDLIALVDKEKEDVAAANVSLSFDDVV</sequence>
<dbReference type="PANTHER" id="PTHR46236:SF4">
    <property type="entry name" value="MATH DOMAIN-CONTAINING PROTEIN"/>
    <property type="match status" value="1"/>
</dbReference>
<organism evidence="2 3">
    <name type="scientific">Eutrema salsugineum</name>
    <name type="common">Saltwater cress</name>
    <name type="synonym">Sisymbrium salsugineum</name>
    <dbReference type="NCBI Taxonomy" id="72664"/>
    <lineage>
        <taxon>Eukaryota</taxon>
        <taxon>Viridiplantae</taxon>
        <taxon>Streptophyta</taxon>
        <taxon>Embryophyta</taxon>
        <taxon>Tracheophyta</taxon>
        <taxon>Spermatophyta</taxon>
        <taxon>Magnoliopsida</taxon>
        <taxon>eudicotyledons</taxon>
        <taxon>Gunneridae</taxon>
        <taxon>Pentapetalae</taxon>
        <taxon>rosids</taxon>
        <taxon>malvids</taxon>
        <taxon>Brassicales</taxon>
        <taxon>Brassicaceae</taxon>
        <taxon>Eutremeae</taxon>
        <taxon>Eutrema</taxon>
    </lineage>
</organism>
<name>V4LSV7_EUTSA</name>
<gene>
    <name evidence="2" type="ORF">EUTSA_v100280581mg</name>
</gene>
<proteinExistence type="predicted"/>
<dbReference type="eggNOG" id="KOG1987">
    <property type="taxonomic scope" value="Eukaryota"/>
</dbReference>
<dbReference type="Proteomes" id="UP000030689">
    <property type="component" value="Unassembled WGS sequence"/>
</dbReference>
<dbReference type="InterPro" id="IPR050804">
    <property type="entry name" value="MCC"/>
</dbReference>
<keyword evidence="3" id="KW-1185">Reference proteome</keyword>